<sequence>MPVQVLRDYLDKHGIRYLTISHSRAYTMQKIAALTHISGNEIAKTVMVKVDGKMVMAVLPASTRINFSAFKDYFDATEVRLAQESEFKDVFPHCEVGAMPPFGNLWNIPVFVAEKLTRQKNISFNAGNHMELIQMNYKDYDQLVQPYVFQYAYQSV</sequence>
<dbReference type="CDD" id="cd04332">
    <property type="entry name" value="YbaK_like"/>
    <property type="match status" value="1"/>
</dbReference>
<dbReference type="RefSeq" id="WP_132432257.1">
    <property type="nucleotide sequence ID" value="NZ_SLWK01000002.1"/>
</dbReference>
<name>A0A4R2GL25_9BACT</name>
<dbReference type="SUPFAM" id="SSF55826">
    <property type="entry name" value="YbaK/ProRS associated domain"/>
    <property type="match status" value="1"/>
</dbReference>
<evidence type="ECO:0000313" key="2">
    <source>
        <dbReference type="EMBL" id="TCO09593.1"/>
    </source>
</evidence>
<evidence type="ECO:0000259" key="1">
    <source>
        <dbReference type="Pfam" id="PF04073"/>
    </source>
</evidence>
<evidence type="ECO:0000313" key="3">
    <source>
        <dbReference type="Proteomes" id="UP000295221"/>
    </source>
</evidence>
<dbReference type="EMBL" id="SLWK01000002">
    <property type="protein sequence ID" value="TCO09593.1"/>
    <property type="molecule type" value="Genomic_DNA"/>
</dbReference>
<accession>A0A4R2GL25</accession>
<comment type="caution">
    <text evidence="2">The sequence shown here is derived from an EMBL/GenBank/DDBJ whole genome shotgun (WGS) entry which is preliminary data.</text>
</comment>
<reference evidence="2 3" key="1">
    <citation type="submission" date="2019-03" db="EMBL/GenBank/DDBJ databases">
        <title>Genomic Encyclopedia of Type Strains, Phase IV (KMG-IV): sequencing the most valuable type-strain genomes for metagenomic binning, comparative biology and taxonomic classification.</title>
        <authorList>
            <person name="Goeker M."/>
        </authorList>
    </citation>
    <scope>NUCLEOTIDE SEQUENCE [LARGE SCALE GENOMIC DNA]</scope>
    <source>
        <strain evidence="2 3">DSM 24179</strain>
    </source>
</reference>
<protein>
    <submittedName>
        <fullName evidence="2">Ala-tRNA(Pro) deacylase</fullName>
    </submittedName>
</protein>
<dbReference type="AlphaFoldDB" id="A0A4R2GL25"/>
<dbReference type="Gene3D" id="3.90.960.10">
    <property type="entry name" value="YbaK/aminoacyl-tRNA synthetase-associated domain"/>
    <property type="match status" value="1"/>
</dbReference>
<dbReference type="InterPro" id="IPR036754">
    <property type="entry name" value="YbaK/aa-tRNA-synt-asso_dom_sf"/>
</dbReference>
<dbReference type="GO" id="GO:0002161">
    <property type="term" value="F:aminoacyl-tRNA deacylase activity"/>
    <property type="evidence" value="ECO:0007669"/>
    <property type="project" value="InterPro"/>
</dbReference>
<organism evidence="2 3">
    <name type="scientific">Natronoflexus pectinivorans</name>
    <dbReference type="NCBI Taxonomy" id="682526"/>
    <lineage>
        <taxon>Bacteria</taxon>
        <taxon>Pseudomonadati</taxon>
        <taxon>Bacteroidota</taxon>
        <taxon>Bacteroidia</taxon>
        <taxon>Marinilabiliales</taxon>
        <taxon>Marinilabiliaceae</taxon>
        <taxon>Natronoflexus</taxon>
    </lineage>
</organism>
<proteinExistence type="predicted"/>
<dbReference type="Proteomes" id="UP000295221">
    <property type="component" value="Unassembled WGS sequence"/>
</dbReference>
<dbReference type="InterPro" id="IPR007214">
    <property type="entry name" value="YbaK/aa-tRNA-synth-assoc-dom"/>
</dbReference>
<dbReference type="OrthoDB" id="9786549at2"/>
<gene>
    <name evidence="2" type="ORF">EV194_10213</name>
</gene>
<keyword evidence="3" id="KW-1185">Reference proteome</keyword>
<feature type="domain" description="YbaK/aminoacyl-tRNA synthetase-associated" evidence="1">
    <location>
        <begin position="22"/>
        <end position="141"/>
    </location>
</feature>
<dbReference type="Pfam" id="PF04073">
    <property type="entry name" value="tRNA_edit"/>
    <property type="match status" value="1"/>
</dbReference>